<dbReference type="InterPro" id="IPR009057">
    <property type="entry name" value="Homeodomain-like_sf"/>
</dbReference>
<dbReference type="GO" id="GO:0005524">
    <property type="term" value="F:ATP binding"/>
    <property type="evidence" value="ECO:0007669"/>
    <property type="project" value="UniProtKB-KW"/>
</dbReference>
<evidence type="ECO:0000259" key="7">
    <source>
        <dbReference type="PROSITE" id="PS50045"/>
    </source>
</evidence>
<evidence type="ECO:0000256" key="1">
    <source>
        <dbReference type="ARBA" id="ARBA00022741"/>
    </source>
</evidence>
<dbReference type="InterPro" id="IPR002197">
    <property type="entry name" value="HTH_Fis"/>
</dbReference>
<sequence>MHDQATVLIVDDEKHTRDGLRLSLEDDFDCYVAANAAEAMEYLQNDHIDVMLTDLRLGEDDGMKLLDAALALPKPPVCIMMTAYGSVDTAVEAMRRGAYHFVTKPLNLDEVELLIKRALRSRSLEHENVALKQQVERKFSIEGILGQAEVMKPILDTIQQVAPSRATVLIEGESGTGKELVARAIHNLSGRPKASIVSVHCAALSPQILESELFGHEKGAFTGAQERRIGRFEQANGGTLFLDEIGEIDASTQVKLLRALGEQTIERVGSSKPIQINVRVIAATNRDLAKMVEEGKFREDLYWRLRVVTIKLPPLRARKSDISVLADHFLKELAKANGKAYKPLGEDALPAMMNYDWPGNIRELRAAIEHGVVMSNSNRVMLKHLPSYLLNPHGLGFGLRAPSLIAAKDAAAALPATASADTPDAIARPKSDLDVNEAEHQLILTALQRSGNNRTVAAEMLGMSRRTLQRKLKELNMVRTHRRRSVTQALPPPPA</sequence>
<dbReference type="SUPFAM" id="SSF46689">
    <property type="entry name" value="Homeodomain-like"/>
    <property type="match status" value="1"/>
</dbReference>
<name>A0A7W8DL55_9BACT</name>
<keyword evidence="4 9" id="KW-0238">DNA-binding</keyword>
<dbReference type="SUPFAM" id="SSF52172">
    <property type="entry name" value="CheY-like"/>
    <property type="match status" value="1"/>
</dbReference>
<dbReference type="AlphaFoldDB" id="A0A7W8DL55"/>
<dbReference type="SMART" id="SM00448">
    <property type="entry name" value="REC"/>
    <property type="match status" value="1"/>
</dbReference>
<keyword evidence="3" id="KW-0805">Transcription regulation</keyword>
<feature type="modified residue" description="4-aspartylphosphate" evidence="6">
    <location>
        <position position="54"/>
    </location>
</feature>
<dbReference type="PANTHER" id="PTHR32071">
    <property type="entry name" value="TRANSCRIPTIONAL REGULATORY PROTEIN"/>
    <property type="match status" value="1"/>
</dbReference>
<dbReference type="Pfam" id="PF25601">
    <property type="entry name" value="AAA_lid_14"/>
    <property type="match status" value="1"/>
</dbReference>
<dbReference type="InterPro" id="IPR025944">
    <property type="entry name" value="Sigma_54_int_dom_CS"/>
</dbReference>
<dbReference type="CDD" id="cd00009">
    <property type="entry name" value="AAA"/>
    <property type="match status" value="1"/>
</dbReference>
<gene>
    <name evidence="9" type="ORF">HNQ65_003104</name>
</gene>
<dbReference type="GO" id="GO:0043565">
    <property type="term" value="F:sequence-specific DNA binding"/>
    <property type="evidence" value="ECO:0007669"/>
    <property type="project" value="InterPro"/>
</dbReference>
<feature type="domain" description="Sigma-54 factor interaction" evidence="7">
    <location>
        <begin position="144"/>
        <end position="373"/>
    </location>
</feature>
<dbReference type="PROSITE" id="PS00675">
    <property type="entry name" value="SIGMA54_INTERACT_1"/>
    <property type="match status" value="1"/>
</dbReference>
<reference evidence="9 10" key="1">
    <citation type="submission" date="2020-08" db="EMBL/GenBank/DDBJ databases">
        <title>Genomic Encyclopedia of Type Strains, Phase IV (KMG-IV): sequencing the most valuable type-strain genomes for metagenomic binning, comparative biology and taxonomic classification.</title>
        <authorList>
            <person name="Goeker M."/>
        </authorList>
    </citation>
    <scope>NUCLEOTIDE SEQUENCE [LARGE SCALE GENOMIC DNA]</scope>
    <source>
        <strain evidence="9 10">DSM 12252</strain>
    </source>
</reference>
<dbReference type="Pfam" id="PF00158">
    <property type="entry name" value="Sigma54_activat"/>
    <property type="match status" value="1"/>
</dbReference>
<dbReference type="PROSITE" id="PS00676">
    <property type="entry name" value="SIGMA54_INTERACT_2"/>
    <property type="match status" value="1"/>
</dbReference>
<dbReference type="Pfam" id="PF02954">
    <property type="entry name" value="HTH_8"/>
    <property type="match status" value="1"/>
</dbReference>
<dbReference type="PROSITE" id="PS50045">
    <property type="entry name" value="SIGMA54_INTERACT_4"/>
    <property type="match status" value="1"/>
</dbReference>
<evidence type="ECO:0000256" key="3">
    <source>
        <dbReference type="ARBA" id="ARBA00023015"/>
    </source>
</evidence>
<dbReference type="InterPro" id="IPR027417">
    <property type="entry name" value="P-loop_NTPase"/>
</dbReference>
<dbReference type="Proteomes" id="UP000590740">
    <property type="component" value="Unassembled WGS sequence"/>
</dbReference>
<dbReference type="PROSITE" id="PS00688">
    <property type="entry name" value="SIGMA54_INTERACT_3"/>
    <property type="match status" value="1"/>
</dbReference>
<dbReference type="InterPro" id="IPR011006">
    <property type="entry name" value="CheY-like_superfamily"/>
</dbReference>
<dbReference type="Pfam" id="PF00072">
    <property type="entry name" value="Response_reg"/>
    <property type="match status" value="1"/>
</dbReference>
<dbReference type="Gene3D" id="3.40.50.2300">
    <property type="match status" value="1"/>
</dbReference>
<keyword evidence="1" id="KW-0547">Nucleotide-binding</keyword>
<proteinExistence type="predicted"/>
<dbReference type="FunFam" id="3.40.50.300:FF:000006">
    <property type="entry name" value="DNA-binding transcriptional regulator NtrC"/>
    <property type="match status" value="1"/>
</dbReference>
<dbReference type="InterPro" id="IPR058031">
    <property type="entry name" value="AAA_lid_NorR"/>
</dbReference>
<dbReference type="RefSeq" id="WP_184340439.1">
    <property type="nucleotide sequence ID" value="NZ_JACHIG010000006.1"/>
</dbReference>
<keyword evidence="10" id="KW-1185">Reference proteome</keyword>
<accession>A0A7W8DL55</accession>
<dbReference type="PRINTS" id="PR01590">
    <property type="entry name" value="HTHFIS"/>
</dbReference>
<comment type="caution">
    <text evidence="9">The sequence shown here is derived from an EMBL/GenBank/DDBJ whole genome shotgun (WGS) entry which is preliminary data.</text>
</comment>
<evidence type="ECO:0000256" key="6">
    <source>
        <dbReference type="PROSITE-ProRule" id="PRU00169"/>
    </source>
</evidence>
<organism evidence="9 10">
    <name type="scientific">Prosthecobacter vanneervenii</name>
    <dbReference type="NCBI Taxonomy" id="48466"/>
    <lineage>
        <taxon>Bacteria</taxon>
        <taxon>Pseudomonadati</taxon>
        <taxon>Verrucomicrobiota</taxon>
        <taxon>Verrucomicrobiia</taxon>
        <taxon>Verrucomicrobiales</taxon>
        <taxon>Verrucomicrobiaceae</taxon>
        <taxon>Prosthecobacter</taxon>
    </lineage>
</organism>
<dbReference type="InterPro" id="IPR025943">
    <property type="entry name" value="Sigma_54_int_dom_ATP-bd_2"/>
</dbReference>
<dbReference type="GO" id="GO:0006355">
    <property type="term" value="P:regulation of DNA-templated transcription"/>
    <property type="evidence" value="ECO:0007669"/>
    <property type="project" value="InterPro"/>
</dbReference>
<dbReference type="InterPro" id="IPR003593">
    <property type="entry name" value="AAA+_ATPase"/>
</dbReference>
<dbReference type="InterPro" id="IPR001789">
    <property type="entry name" value="Sig_transdc_resp-reg_receiver"/>
</dbReference>
<dbReference type="InterPro" id="IPR002078">
    <property type="entry name" value="Sigma_54_int"/>
</dbReference>
<evidence type="ECO:0000256" key="4">
    <source>
        <dbReference type="ARBA" id="ARBA00023125"/>
    </source>
</evidence>
<evidence type="ECO:0000313" key="10">
    <source>
        <dbReference type="Proteomes" id="UP000590740"/>
    </source>
</evidence>
<dbReference type="InterPro" id="IPR025662">
    <property type="entry name" value="Sigma_54_int_dom_ATP-bd_1"/>
</dbReference>
<evidence type="ECO:0000259" key="8">
    <source>
        <dbReference type="PROSITE" id="PS50110"/>
    </source>
</evidence>
<protein>
    <submittedName>
        <fullName evidence="9">DNA-binding NtrC family response regulator</fullName>
    </submittedName>
</protein>
<dbReference type="EMBL" id="JACHIG010000006">
    <property type="protein sequence ID" value="MBB5033516.1"/>
    <property type="molecule type" value="Genomic_DNA"/>
</dbReference>
<dbReference type="SUPFAM" id="SSF52540">
    <property type="entry name" value="P-loop containing nucleoside triphosphate hydrolases"/>
    <property type="match status" value="1"/>
</dbReference>
<dbReference type="GO" id="GO:0000160">
    <property type="term" value="P:phosphorelay signal transduction system"/>
    <property type="evidence" value="ECO:0007669"/>
    <property type="project" value="InterPro"/>
</dbReference>
<dbReference type="Gene3D" id="3.40.50.300">
    <property type="entry name" value="P-loop containing nucleotide triphosphate hydrolases"/>
    <property type="match status" value="1"/>
</dbReference>
<keyword evidence="2" id="KW-0067">ATP-binding</keyword>
<evidence type="ECO:0000313" key="9">
    <source>
        <dbReference type="EMBL" id="MBB5033516.1"/>
    </source>
</evidence>
<dbReference type="Gene3D" id="1.10.10.60">
    <property type="entry name" value="Homeodomain-like"/>
    <property type="match status" value="1"/>
</dbReference>
<dbReference type="Gene3D" id="1.10.8.60">
    <property type="match status" value="1"/>
</dbReference>
<keyword evidence="5" id="KW-0804">Transcription</keyword>
<feature type="domain" description="Response regulatory" evidence="8">
    <location>
        <begin position="6"/>
        <end position="119"/>
    </location>
</feature>
<dbReference type="SMART" id="SM00382">
    <property type="entry name" value="AAA"/>
    <property type="match status" value="1"/>
</dbReference>
<evidence type="ECO:0000256" key="2">
    <source>
        <dbReference type="ARBA" id="ARBA00022840"/>
    </source>
</evidence>
<evidence type="ECO:0000256" key="5">
    <source>
        <dbReference type="ARBA" id="ARBA00023163"/>
    </source>
</evidence>
<dbReference type="PROSITE" id="PS50110">
    <property type="entry name" value="RESPONSE_REGULATORY"/>
    <property type="match status" value="1"/>
</dbReference>
<keyword evidence="6" id="KW-0597">Phosphoprotein</keyword>